<evidence type="ECO:0000256" key="1">
    <source>
        <dbReference type="SAM" id="Coils"/>
    </source>
</evidence>
<reference evidence="2" key="1">
    <citation type="submission" date="2022-03" db="EMBL/GenBank/DDBJ databases">
        <title>The complete genome sequence of a Methyloterrigena soli.</title>
        <authorList>
            <person name="Zi Z."/>
        </authorList>
    </citation>
    <scope>NUCLEOTIDE SEQUENCE</scope>
    <source>
        <strain evidence="2">M48</strain>
    </source>
</reference>
<dbReference type="EMBL" id="JALAZD010000004">
    <property type="protein sequence ID" value="MCI0129129.1"/>
    <property type="molecule type" value="Genomic_DNA"/>
</dbReference>
<gene>
    <name evidence="2" type="ORF">ML536_20035</name>
</gene>
<comment type="caution">
    <text evidence="2">The sequence shown here is derived from an EMBL/GenBank/DDBJ whole genome shotgun (WGS) entry which is preliminary data.</text>
</comment>
<proteinExistence type="predicted"/>
<sequence>MSAESIPNFLKSRPVEAVDHVAFCRSGLTAELERTTEAIKVIDLRIDETSETLVRLQRQLAEDRDELQQLERAQRAVKRGIAELDGVQL</sequence>
<name>A0AA41QSD5_9HYPH</name>
<keyword evidence="3" id="KW-1185">Reference proteome</keyword>
<evidence type="ECO:0000313" key="2">
    <source>
        <dbReference type="EMBL" id="MCI0129129.1"/>
    </source>
</evidence>
<organism evidence="2 3">
    <name type="scientific">Paradevosia shaoguanensis</name>
    <dbReference type="NCBI Taxonomy" id="1335043"/>
    <lineage>
        <taxon>Bacteria</taxon>
        <taxon>Pseudomonadati</taxon>
        <taxon>Pseudomonadota</taxon>
        <taxon>Alphaproteobacteria</taxon>
        <taxon>Hyphomicrobiales</taxon>
        <taxon>Devosiaceae</taxon>
        <taxon>Paradevosia</taxon>
    </lineage>
</organism>
<keyword evidence="1" id="KW-0175">Coiled coil</keyword>
<dbReference type="AlphaFoldDB" id="A0AA41QSD5"/>
<dbReference type="Proteomes" id="UP001156140">
    <property type="component" value="Unassembled WGS sequence"/>
</dbReference>
<dbReference type="RefSeq" id="WP_281737093.1">
    <property type="nucleotide sequence ID" value="NZ_JAKETQ010000004.1"/>
</dbReference>
<accession>A0AA41QSD5</accession>
<evidence type="ECO:0000313" key="3">
    <source>
        <dbReference type="Proteomes" id="UP001156140"/>
    </source>
</evidence>
<feature type="coiled-coil region" evidence="1">
    <location>
        <begin position="46"/>
        <end position="80"/>
    </location>
</feature>
<protein>
    <submittedName>
        <fullName evidence="2">Uncharacterized protein</fullName>
    </submittedName>
</protein>